<keyword evidence="3" id="KW-0812">Transmembrane</keyword>
<dbReference type="PANTHER" id="PTHR16932:SF2">
    <property type="entry name" value="INTERFERON ALPHA-INDUCIBLE PROTEIN 27, MITOCHONDRIAL"/>
    <property type="match status" value="1"/>
</dbReference>
<evidence type="ECO:0000313" key="8">
    <source>
        <dbReference type="Proteomes" id="UP001177744"/>
    </source>
</evidence>
<keyword evidence="8" id="KW-1185">Reference proteome</keyword>
<dbReference type="InterPro" id="IPR009311">
    <property type="entry name" value="IFI6/IFI27-like"/>
</dbReference>
<dbReference type="AlphaFoldDB" id="A0AA40LNH1"/>
<dbReference type="GO" id="GO:0001836">
    <property type="term" value="P:release of cytochrome c from mitochondria"/>
    <property type="evidence" value="ECO:0007669"/>
    <property type="project" value="TreeGrafter"/>
</dbReference>
<evidence type="ECO:0000256" key="2">
    <source>
        <dbReference type="ARBA" id="ARBA00007262"/>
    </source>
</evidence>
<evidence type="ECO:0000313" key="7">
    <source>
        <dbReference type="EMBL" id="KAK1339495.1"/>
    </source>
</evidence>
<comment type="subcellular location">
    <subcellularLocation>
        <location evidence="1">Membrane</location>
        <topology evidence="1">Multi-pass membrane protein</topology>
    </subcellularLocation>
</comment>
<organism evidence="7 8">
    <name type="scientific">Cnephaeus nilssonii</name>
    <name type="common">Northern bat</name>
    <name type="synonym">Eptesicus nilssonii</name>
    <dbReference type="NCBI Taxonomy" id="3371016"/>
    <lineage>
        <taxon>Eukaryota</taxon>
        <taxon>Metazoa</taxon>
        <taxon>Chordata</taxon>
        <taxon>Craniata</taxon>
        <taxon>Vertebrata</taxon>
        <taxon>Euteleostomi</taxon>
        <taxon>Mammalia</taxon>
        <taxon>Eutheria</taxon>
        <taxon>Laurasiatheria</taxon>
        <taxon>Chiroptera</taxon>
        <taxon>Yangochiroptera</taxon>
        <taxon>Vespertilionidae</taxon>
        <taxon>Cnephaeus</taxon>
    </lineage>
</organism>
<evidence type="ECO:0000256" key="4">
    <source>
        <dbReference type="ARBA" id="ARBA00022989"/>
    </source>
</evidence>
<accession>A0AA40LNH1</accession>
<protein>
    <recommendedName>
        <fullName evidence="9">Interferon alpha inducible protein 27 like 2</fullName>
    </recommendedName>
</protein>
<comment type="caution">
    <text evidence="7">The sequence shown here is derived from an EMBL/GenBank/DDBJ whole genome shotgun (WGS) entry which is preliminary data.</text>
</comment>
<dbReference type="InterPro" id="IPR038213">
    <property type="entry name" value="IFI6/IFI27-like_sf"/>
</dbReference>
<evidence type="ECO:0000256" key="3">
    <source>
        <dbReference type="ARBA" id="ARBA00022692"/>
    </source>
</evidence>
<feature type="compositionally biased region" description="Basic and acidic residues" evidence="6">
    <location>
        <begin position="12"/>
        <end position="21"/>
    </location>
</feature>
<evidence type="ECO:0000256" key="1">
    <source>
        <dbReference type="ARBA" id="ARBA00004141"/>
    </source>
</evidence>
<dbReference type="GO" id="GO:0031966">
    <property type="term" value="C:mitochondrial membrane"/>
    <property type="evidence" value="ECO:0007669"/>
    <property type="project" value="TreeGrafter"/>
</dbReference>
<sequence length="186" mass="18400">MQGPLKRPLKMAQEESLHEDQKGDYLLTCRKRLLLRWEEARRAGGSGAAEGVRAPAPRPHRPLPAAVAVGAVPLVLGAAGFTSAGIAASSLAAKMMSAAAVAHGGGVPAGSLVAVLQSVGAAGLSTSSNVLLASAGSVLGALLGGSKKAALPPPPAGPGAEGDQPGKNAPQVNPPKPPLSSEKPQK</sequence>
<dbReference type="GO" id="GO:0097193">
    <property type="term" value="P:intrinsic apoptotic signaling pathway"/>
    <property type="evidence" value="ECO:0007669"/>
    <property type="project" value="TreeGrafter"/>
</dbReference>
<dbReference type="Gene3D" id="6.10.110.10">
    <property type="match status" value="1"/>
</dbReference>
<dbReference type="Pfam" id="PF06140">
    <property type="entry name" value="Ifi-6-16"/>
    <property type="match status" value="1"/>
</dbReference>
<evidence type="ECO:0000256" key="6">
    <source>
        <dbReference type="SAM" id="MobiDB-lite"/>
    </source>
</evidence>
<evidence type="ECO:0000256" key="5">
    <source>
        <dbReference type="ARBA" id="ARBA00023136"/>
    </source>
</evidence>
<proteinExistence type="inferred from homology"/>
<feature type="region of interest" description="Disordered" evidence="6">
    <location>
        <begin position="146"/>
        <end position="186"/>
    </location>
</feature>
<feature type="region of interest" description="Disordered" evidence="6">
    <location>
        <begin position="1"/>
        <end position="21"/>
    </location>
</feature>
<name>A0AA40LNH1_CNENI</name>
<dbReference type="Proteomes" id="UP001177744">
    <property type="component" value="Unassembled WGS sequence"/>
</dbReference>
<comment type="similarity">
    <text evidence="2">Belongs to the IFI6/IFI27 family.</text>
</comment>
<dbReference type="EMBL" id="JAULJE010000009">
    <property type="protein sequence ID" value="KAK1339495.1"/>
    <property type="molecule type" value="Genomic_DNA"/>
</dbReference>
<gene>
    <name evidence="7" type="ORF">QTO34_020178</name>
</gene>
<evidence type="ECO:0008006" key="9">
    <source>
        <dbReference type="Google" id="ProtNLM"/>
    </source>
</evidence>
<keyword evidence="5" id="KW-0472">Membrane</keyword>
<keyword evidence="4" id="KW-1133">Transmembrane helix</keyword>
<dbReference type="PANTHER" id="PTHR16932">
    <property type="entry name" value="INTERFERON ALPHA-INDUCIBLE PROTEIN 27"/>
    <property type="match status" value="1"/>
</dbReference>
<reference evidence="7" key="1">
    <citation type="submission" date="2023-06" db="EMBL/GenBank/DDBJ databases">
        <title>Reference genome for the Northern bat (Eptesicus nilssonii), a most northern bat species.</title>
        <authorList>
            <person name="Laine V.N."/>
            <person name="Pulliainen A.T."/>
            <person name="Lilley T.M."/>
        </authorList>
    </citation>
    <scope>NUCLEOTIDE SEQUENCE</scope>
    <source>
        <strain evidence="7">BLF_Eptnil</strain>
        <tissue evidence="7">Kidney</tissue>
    </source>
</reference>